<dbReference type="Proteomes" id="UP000283509">
    <property type="component" value="Unassembled WGS sequence"/>
</dbReference>
<dbReference type="PANTHER" id="PTHR47959:SF8">
    <property type="entry name" value="RNA HELICASE"/>
    <property type="match status" value="1"/>
</dbReference>
<dbReference type="PROSITE" id="PS00039">
    <property type="entry name" value="DEAD_ATP_HELICASE"/>
    <property type="match status" value="1"/>
</dbReference>
<reference evidence="6 7" key="2">
    <citation type="submission" date="2019-01" db="EMBL/GenBank/DDBJ databases">
        <title>The decoding of complex shrimp genome reveals the adaptation for benthos swimmer, frequently molting mechanism and breeding impact on genome.</title>
        <authorList>
            <person name="Sun Y."/>
            <person name="Gao Y."/>
            <person name="Yu Y."/>
        </authorList>
    </citation>
    <scope>NUCLEOTIDE SEQUENCE [LARGE SCALE GENOMIC DNA]</scope>
    <source>
        <tissue evidence="6">Muscle</tissue>
    </source>
</reference>
<dbReference type="GO" id="GO:0005829">
    <property type="term" value="C:cytosol"/>
    <property type="evidence" value="ECO:0007669"/>
    <property type="project" value="TreeGrafter"/>
</dbReference>
<organism evidence="6 7">
    <name type="scientific">Penaeus vannamei</name>
    <name type="common">Whiteleg shrimp</name>
    <name type="synonym">Litopenaeus vannamei</name>
    <dbReference type="NCBI Taxonomy" id="6689"/>
    <lineage>
        <taxon>Eukaryota</taxon>
        <taxon>Metazoa</taxon>
        <taxon>Ecdysozoa</taxon>
        <taxon>Arthropoda</taxon>
        <taxon>Crustacea</taxon>
        <taxon>Multicrustacea</taxon>
        <taxon>Malacostraca</taxon>
        <taxon>Eumalacostraca</taxon>
        <taxon>Eucarida</taxon>
        <taxon>Decapoda</taxon>
        <taxon>Dendrobranchiata</taxon>
        <taxon>Penaeoidea</taxon>
        <taxon>Penaeidae</taxon>
        <taxon>Penaeus</taxon>
    </lineage>
</organism>
<dbReference type="GO" id="GO:0005524">
    <property type="term" value="F:ATP binding"/>
    <property type="evidence" value="ECO:0007669"/>
    <property type="project" value="UniProtKB-KW"/>
</dbReference>
<dbReference type="InterPro" id="IPR050079">
    <property type="entry name" value="DEAD_box_RNA_helicase"/>
</dbReference>
<dbReference type="Gene3D" id="3.40.50.300">
    <property type="entry name" value="P-loop containing nucleotide triphosphate hydrolases"/>
    <property type="match status" value="2"/>
</dbReference>
<proteinExistence type="predicted"/>
<dbReference type="InterPro" id="IPR000629">
    <property type="entry name" value="RNA-helicase_DEAD-box_CS"/>
</dbReference>
<keyword evidence="1" id="KW-0547">Nucleotide-binding</keyword>
<dbReference type="PROSITE" id="PS51192">
    <property type="entry name" value="HELICASE_ATP_BIND_1"/>
    <property type="match status" value="1"/>
</dbReference>
<evidence type="ECO:0000256" key="2">
    <source>
        <dbReference type="ARBA" id="ARBA00022801"/>
    </source>
</evidence>
<evidence type="ECO:0000313" key="6">
    <source>
        <dbReference type="EMBL" id="ROT61703.1"/>
    </source>
</evidence>
<evidence type="ECO:0000259" key="5">
    <source>
        <dbReference type="PROSITE" id="PS51192"/>
    </source>
</evidence>
<dbReference type="InterPro" id="IPR011545">
    <property type="entry name" value="DEAD/DEAH_box_helicase_dom"/>
</dbReference>
<evidence type="ECO:0000256" key="4">
    <source>
        <dbReference type="ARBA" id="ARBA00022840"/>
    </source>
</evidence>
<name>A0A423SC14_PENVA</name>
<gene>
    <name evidence="6" type="ORF">C7M84_020492</name>
</gene>
<dbReference type="InterPro" id="IPR014001">
    <property type="entry name" value="Helicase_ATP-bd"/>
</dbReference>
<dbReference type="AlphaFoldDB" id="A0A423SC14"/>
<feature type="domain" description="Helicase ATP-binding" evidence="5">
    <location>
        <begin position="1"/>
        <end position="66"/>
    </location>
</feature>
<dbReference type="GO" id="GO:0016787">
    <property type="term" value="F:hydrolase activity"/>
    <property type="evidence" value="ECO:0007669"/>
    <property type="project" value="UniProtKB-KW"/>
</dbReference>
<dbReference type="OrthoDB" id="10261375at2759"/>
<evidence type="ECO:0000313" key="7">
    <source>
        <dbReference type="Proteomes" id="UP000283509"/>
    </source>
</evidence>
<dbReference type="EMBL" id="QCYY01004022">
    <property type="protein sequence ID" value="ROT61703.1"/>
    <property type="molecule type" value="Genomic_DNA"/>
</dbReference>
<protein>
    <submittedName>
        <fullName evidence="6">Putative ATP-dependent RNA helicase DDX54-like</fullName>
    </submittedName>
</protein>
<dbReference type="Pfam" id="PF00270">
    <property type="entry name" value="DEAD"/>
    <property type="match status" value="1"/>
</dbReference>
<reference evidence="6 7" key="1">
    <citation type="submission" date="2018-04" db="EMBL/GenBank/DDBJ databases">
        <authorList>
            <person name="Zhang X."/>
            <person name="Yuan J."/>
            <person name="Li F."/>
            <person name="Xiang J."/>
        </authorList>
    </citation>
    <scope>NUCLEOTIDE SEQUENCE [LARGE SCALE GENOMIC DNA]</scope>
    <source>
        <tissue evidence="6">Muscle</tissue>
    </source>
</reference>
<sequence>MSLKLETIEYVVFDEADRLYEMGFAEQINDIISRLPEVRQTLLFSATLPRLLINFARAGLNNPVLIRLDVEHILSENLKLAFFKCNSEDRLPLLFHLLQNVINSREQSVIFVATSHHVEYLQSVLDLAGFSVTYCYSSLDPAARKINIAKFQTKQVIKVFLQ</sequence>
<dbReference type="STRING" id="6689.A0A423SC14"/>
<keyword evidence="3 6" id="KW-0347">Helicase</keyword>
<keyword evidence="7" id="KW-1185">Reference proteome</keyword>
<dbReference type="InterPro" id="IPR027417">
    <property type="entry name" value="P-loop_NTPase"/>
</dbReference>
<dbReference type="PANTHER" id="PTHR47959">
    <property type="entry name" value="ATP-DEPENDENT RNA HELICASE RHLE-RELATED"/>
    <property type="match status" value="1"/>
</dbReference>
<keyword evidence="4" id="KW-0067">ATP-binding</keyword>
<comment type="caution">
    <text evidence="6">The sequence shown here is derived from an EMBL/GenBank/DDBJ whole genome shotgun (WGS) entry which is preliminary data.</text>
</comment>
<keyword evidence="2" id="KW-0378">Hydrolase</keyword>
<accession>A0A423SC14</accession>
<dbReference type="GO" id="GO:0003676">
    <property type="term" value="F:nucleic acid binding"/>
    <property type="evidence" value="ECO:0007669"/>
    <property type="project" value="InterPro"/>
</dbReference>
<evidence type="ECO:0000256" key="1">
    <source>
        <dbReference type="ARBA" id="ARBA00022741"/>
    </source>
</evidence>
<dbReference type="SUPFAM" id="SSF52540">
    <property type="entry name" value="P-loop containing nucleoside triphosphate hydrolases"/>
    <property type="match status" value="1"/>
</dbReference>
<dbReference type="GO" id="GO:0003724">
    <property type="term" value="F:RNA helicase activity"/>
    <property type="evidence" value="ECO:0007669"/>
    <property type="project" value="TreeGrafter"/>
</dbReference>
<evidence type="ECO:0000256" key="3">
    <source>
        <dbReference type="ARBA" id="ARBA00022806"/>
    </source>
</evidence>